<dbReference type="EMBL" id="BMAW01035805">
    <property type="protein sequence ID" value="GFU41213.1"/>
    <property type="molecule type" value="Genomic_DNA"/>
</dbReference>
<keyword evidence="2" id="KW-1185">Reference proteome</keyword>
<proteinExistence type="predicted"/>
<evidence type="ECO:0000313" key="2">
    <source>
        <dbReference type="Proteomes" id="UP000887013"/>
    </source>
</evidence>
<sequence>MASNASVAGWYNTMASARSFLHFSNAAVKSSDYKMGVRTFIELFDTSCVLSACGINRCLSGGSLLCLEKTGGPLAFMANVDKQSIVEKEICPNYWLRDCSNNKWPLNILRSPRSRVNRRRLRDRSDEISISMDFRSWSSVSIDEVCPAAAMILSAISVSFSSWSFEIANSCTWVGKHYRKRDFSKSFEILFPVLLLISSKRHEGLRSLSCIPEKR</sequence>
<gene>
    <name evidence="1" type="ORF">NPIL_661831</name>
</gene>
<name>A0A8X6QWI8_NEPPI</name>
<evidence type="ECO:0000313" key="1">
    <source>
        <dbReference type="EMBL" id="GFU41213.1"/>
    </source>
</evidence>
<reference evidence="1" key="1">
    <citation type="submission" date="2020-08" db="EMBL/GenBank/DDBJ databases">
        <title>Multicomponent nature underlies the extraordinary mechanical properties of spider dragline silk.</title>
        <authorList>
            <person name="Kono N."/>
            <person name="Nakamura H."/>
            <person name="Mori M."/>
            <person name="Yoshida Y."/>
            <person name="Ohtoshi R."/>
            <person name="Malay A.D."/>
            <person name="Moran D.A.P."/>
            <person name="Tomita M."/>
            <person name="Numata K."/>
            <person name="Arakawa K."/>
        </authorList>
    </citation>
    <scope>NUCLEOTIDE SEQUENCE</scope>
</reference>
<accession>A0A8X6QWI8</accession>
<dbReference type="Proteomes" id="UP000887013">
    <property type="component" value="Unassembled WGS sequence"/>
</dbReference>
<dbReference type="AlphaFoldDB" id="A0A8X6QWI8"/>
<protein>
    <submittedName>
        <fullName evidence="1">Uncharacterized protein</fullName>
    </submittedName>
</protein>
<dbReference type="OrthoDB" id="10639468at2759"/>
<comment type="caution">
    <text evidence="1">The sequence shown here is derived from an EMBL/GenBank/DDBJ whole genome shotgun (WGS) entry which is preliminary data.</text>
</comment>
<organism evidence="1 2">
    <name type="scientific">Nephila pilipes</name>
    <name type="common">Giant wood spider</name>
    <name type="synonym">Nephila maculata</name>
    <dbReference type="NCBI Taxonomy" id="299642"/>
    <lineage>
        <taxon>Eukaryota</taxon>
        <taxon>Metazoa</taxon>
        <taxon>Ecdysozoa</taxon>
        <taxon>Arthropoda</taxon>
        <taxon>Chelicerata</taxon>
        <taxon>Arachnida</taxon>
        <taxon>Araneae</taxon>
        <taxon>Araneomorphae</taxon>
        <taxon>Entelegynae</taxon>
        <taxon>Araneoidea</taxon>
        <taxon>Nephilidae</taxon>
        <taxon>Nephila</taxon>
    </lineage>
</organism>